<reference evidence="7 8" key="1">
    <citation type="journal article" date="2015" name="Genome Announc.">
        <title>Expanding the biotechnology potential of lactobacilli through comparative genomics of 213 strains and associated genera.</title>
        <authorList>
            <person name="Sun Z."/>
            <person name="Harris H.M."/>
            <person name="McCann A."/>
            <person name="Guo C."/>
            <person name="Argimon S."/>
            <person name="Zhang W."/>
            <person name="Yang X."/>
            <person name="Jeffery I.B."/>
            <person name="Cooney J.C."/>
            <person name="Kagawa T.F."/>
            <person name="Liu W."/>
            <person name="Song Y."/>
            <person name="Salvetti E."/>
            <person name="Wrobel A."/>
            <person name="Rasinkangas P."/>
            <person name="Parkhill J."/>
            <person name="Rea M.C."/>
            <person name="O'Sullivan O."/>
            <person name="Ritari J."/>
            <person name="Douillard F.P."/>
            <person name="Paul Ross R."/>
            <person name="Yang R."/>
            <person name="Briner A.E."/>
            <person name="Felis G.E."/>
            <person name="de Vos W.M."/>
            <person name="Barrangou R."/>
            <person name="Klaenhammer T.R."/>
            <person name="Caufield P.W."/>
            <person name="Cui Y."/>
            <person name="Zhang H."/>
            <person name="O'Toole P.W."/>
        </authorList>
    </citation>
    <scope>NUCLEOTIDE SEQUENCE [LARGE SCALE GENOMIC DNA]</scope>
    <source>
        <strain evidence="7 8">DSM 20183</strain>
    </source>
</reference>
<dbReference type="GO" id="GO:0009117">
    <property type="term" value="P:nucleotide metabolic process"/>
    <property type="evidence" value="ECO:0007669"/>
    <property type="project" value="UniProtKB-KW"/>
</dbReference>
<dbReference type="Gene3D" id="3.40.50.450">
    <property type="match status" value="1"/>
</dbReference>
<organism evidence="7 8">
    <name type="scientific">Companilactobacillus tucceti DSM 20183</name>
    <dbReference type="NCBI Taxonomy" id="1423811"/>
    <lineage>
        <taxon>Bacteria</taxon>
        <taxon>Bacillati</taxon>
        <taxon>Bacillota</taxon>
        <taxon>Bacilli</taxon>
        <taxon>Lactobacillales</taxon>
        <taxon>Lactobacillaceae</taxon>
        <taxon>Companilactobacillus</taxon>
    </lineage>
</organism>
<comment type="catalytic activity">
    <reaction evidence="5">
        <text>5-hydroxymethyl-dUMP + H2O = 5-hydroxymethyluracil + 2-deoxy-D-ribose 5-phosphate</text>
        <dbReference type="Rhea" id="RHEA:77099"/>
        <dbReference type="ChEBI" id="CHEBI:15377"/>
        <dbReference type="ChEBI" id="CHEBI:16964"/>
        <dbReference type="ChEBI" id="CHEBI:62877"/>
        <dbReference type="ChEBI" id="CHEBI:90409"/>
    </reaction>
    <physiologicalReaction direction="left-to-right" evidence="5">
        <dbReference type="Rhea" id="RHEA:77100"/>
    </physiologicalReaction>
</comment>
<dbReference type="PANTHER" id="PTHR15364">
    <property type="entry name" value="2'-DEOXYNUCLEOSIDE 5'-PHOSPHATE N-HYDROLASE 1"/>
    <property type="match status" value="1"/>
</dbReference>
<accession>A0A0R1IWR5</accession>
<dbReference type="EC" id="3.2.2.-" evidence="6"/>
<comment type="function">
    <text evidence="6">Catalyzes the cleavage of the N-glycosidic bond of deoxyribonucleoside 5'-monophosphates to yield deoxyribose 5-phosphate and a purine or pyrimidine base.</text>
</comment>
<evidence type="ECO:0000256" key="2">
    <source>
        <dbReference type="ARBA" id="ARBA00022801"/>
    </source>
</evidence>
<gene>
    <name evidence="7" type="ORF">FC72_GL001207</name>
</gene>
<evidence type="ECO:0000256" key="4">
    <source>
        <dbReference type="ARBA" id="ARBA00023295"/>
    </source>
</evidence>
<feature type="binding site" description="in other chain" evidence="6">
    <location>
        <position position="83"/>
    </location>
    <ligand>
        <name>substrate</name>
        <note>ligand shared between homodimeric partners</note>
    </ligand>
</feature>
<dbReference type="HAMAP" id="MF_03036">
    <property type="entry name" value="Nuc_phosphate_hydrolase"/>
    <property type="match status" value="1"/>
</dbReference>
<name>A0A0R1IWR5_9LACO</name>
<evidence type="ECO:0000256" key="3">
    <source>
        <dbReference type="ARBA" id="ARBA00023080"/>
    </source>
</evidence>
<comment type="catalytic activity">
    <reaction evidence="6">
        <text>a pyrimidine 2'-deoxyribonucleoside 5'-phosphate + H2O = a pyrimidine nucleobase + 2-deoxy-D-ribose 5-phosphate</text>
        <dbReference type="Rhea" id="RHEA:57852"/>
        <dbReference type="ChEBI" id="CHEBI:15377"/>
        <dbReference type="ChEBI" id="CHEBI:26432"/>
        <dbReference type="ChEBI" id="CHEBI:62877"/>
        <dbReference type="ChEBI" id="CHEBI:142209"/>
    </reaction>
</comment>
<dbReference type="Pfam" id="PF05014">
    <property type="entry name" value="Nuc_deoxyrib_tr"/>
    <property type="match status" value="1"/>
</dbReference>
<dbReference type="PATRIC" id="fig|1423811.3.peg.1227"/>
<dbReference type="AlphaFoldDB" id="A0A0R1IWR5"/>
<evidence type="ECO:0000256" key="6">
    <source>
        <dbReference type="HAMAP-Rule" id="MF_03036"/>
    </source>
</evidence>
<dbReference type="GO" id="GO:0070694">
    <property type="term" value="F:5-hydroxymethyl-dUMP N-hydrolase activity"/>
    <property type="evidence" value="ECO:0007669"/>
    <property type="project" value="InterPro"/>
</dbReference>
<dbReference type="EMBL" id="AZDG01000024">
    <property type="protein sequence ID" value="KRK63733.1"/>
    <property type="molecule type" value="Genomic_DNA"/>
</dbReference>
<comment type="similarity">
    <text evidence="6">Belongs to the 2'-deoxynucleoside 5'-phosphate N-hydrolase 1 family.</text>
</comment>
<dbReference type="RefSeq" id="WP_057767164.1">
    <property type="nucleotide sequence ID" value="NZ_AZDG01000024.1"/>
</dbReference>
<proteinExistence type="inferred from homology"/>
<comment type="caution">
    <text evidence="6">Lacks conserved residue(s) required for the propagation of feature annotation.</text>
</comment>
<keyword evidence="8" id="KW-1185">Reference proteome</keyword>
<dbReference type="SUPFAM" id="SSF52309">
    <property type="entry name" value="N-(deoxy)ribosyltransferase-like"/>
    <property type="match status" value="1"/>
</dbReference>
<dbReference type="GO" id="GO:0009116">
    <property type="term" value="P:nucleoside metabolic process"/>
    <property type="evidence" value="ECO:0007669"/>
    <property type="project" value="UniProtKB-UniRule"/>
</dbReference>
<comment type="catalytic activity">
    <reaction evidence="6">
        <text>a purine 2'-deoxyribonucleoside 5'-phosphate + H2O = a purine nucleobase + 2-deoxy-D-ribose 5-phosphate</text>
        <dbReference type="Rhea" id="RHEA:51132"/>
        <dbReference type="ChEBI" id="CHEBI:15377"/>
        <dbReference type="ChEBI" id="CHEBI:26386"/>
        <dbReference type="ChEBI" id="CHEBI:62877"/>
        <dbReference type="ChEBI" id="CHEBI:142198"/>
    </reaction>
</comment>
<dbReference type="InterPro" id="IPR051239">
    <property type="entry name" value="2'-dNMP_N-hydrolase"/>
</dbReference>
<evidence type="ECO:0000256" key="5">
    <source>
        <dbReference type="ARBA" id="ARBA00047460"/>
    </source>
</evidence>
<dbReference type="InterPro" id="IPR007710">
    <property type="entry name" value="Nucleoside_deoxyribTrfase"/>
</dbReference>
<feature type="binding site" evidence="6">
    <location>
        <begin position="106"/>
        <end position="108"/>
    </location>
    <ligand>
        <name>substrate</name>
        <note>ligand shared between homodimeric partners</note>
    </ligand>
</feature>
<comment type="caution">
    <text evidence="7">The sequence shown here is derived from an EMBL/GenBank/DDBJ whole genome shotgun (WGS) entry which is preliminary data.</text>
</comment>
<evidence type="ECO:0000256" key="1">
    <source>
        <dbReference type="ARBA" id="ARBA00011407"/>
    </source>
</evidence>
<dbReference type="PANTHER" id="PTHR15364:SF0">
    <property type="entry name" value="2'-DEOXYNUCLEOSIDE 5'-PHOSPHATE N-HYDROLASE 1"/>
    <property type="match status" value="1"/>
</dbReference>
<sequence>MKIYFAGSIRGGRSDVDIYKKIIDHLNKNNKVLTEHVGDYNLSIEGQKQLYNGYIRNRDIDWLKESDLVVAETSSPSLGVGYELAYAERIGKPVIILHNKNKSQLSAMIEGSSYFKDINYYKTIEEAIEILDKKISRQC</sequence>
<keyword evidence="3 6" id="KW-0546">Nucleotide metabolism</keyword>
<dbReference type="GO" id="GO:0009159">
    <property type="term" value="P:deoxyribonucleoside monophosphate catabolic process"/>
    <property type="evidence" value="ECO:0007669"/>
    <property type="project" value="InterPro"/>
</dbReference>
<evidence type="ECO:0000313" key="8">
    <source>
        <dbReference type="Proteomes" id="UP000050929"/>
    </source>
</evidence>
<evidence type="ECO:0000313" key="7">
    <source>
        <dbReference type="EMBL" id="KRK63733.1"/>
    </source>
</evidence>
<dbReference type="OrthoDB" id="9811273at2"/>
<comment type="subunit">
    <text evidence="1 6">Monomer and homodimer.</text>
</comment>
<keyword evidence="4 6" id="KW-0326">Glycosidase</keyword>
<dbReference type="STRING" id="1423811.FC72_GL001207"/>
<dbReference type="InterPro" id="IPR028607">
    <property type="entry name" value="DNPH1"/>
</dbReference>
<dbReference type="Proteomes" id="UP000050929">
    <property type="component" value="Unassembled WGS sequence"/>
</dbReference>
<feature type="binding site" description="in other chain" evidence="6">
    <location>
        <position position="19"/>
    </location>
    <ligand>
        <name>substrate</name>
        <note>ligand shared between homodimeric partners</note>
    </ligand>
</feature>
<keyword evidence="2 6" id="KW-0378">Hydrolase</keyword>
<protein>
    <recommendedName>
        <fullName evidence="6">Putative 2'-deoxynucleoside 5'-phosphate N-hydrolase 1</fullName>
        <ecNumber evidence="6">3.2.2.-</ecNumber>
    </recommendedName>
</protein>